<accession>A0A060UL53</accession>
<dbReference type="EMBL" id="CCCS020000017">
    <property type="protein sequence ID" value="CDQ09215.1"/>
    <property type="molecule type" value="Genomic_DNA"/>
</dbReference>
<dbReference type="InterPro" id="IPR022289">
    <property type="entry name" value="PRTRC_protein-C"/>
</dbReference>
<dbReference type="AlphaFoldDB" id="A0A060UL53"/>
<dbReference type="EMBL" id="LT841305">
    <property type="protein sequence ID" value="SMH64882.1"/>
    <property type="molecule type" value="Genomic_DNA"/>
</dbReference>
<reference evidence="1" key="2">
    <citation type="submission" date="2014-07" db="EMBL/GenBank/DDBJ databases">
        <title>Initial genome analysis of the psychrotolerant acidophile Acidithiobacillus ferrivorans CF27: insights into iron and sulfur oxidation pathways and into biofilm formation.</title>
        <authorList>
            <person name="Talla E."/>
            <person name="Hedrich S."/>
            <person name="Mangenot S."/>
            <person name="Ji B."/>
            <person name="Johnson D.B."/>
            <person name="Barbe V."/>
            <person name="Bonnefoy V."/>
        </authorList>
    </citation>
    <scope>NUCLEOTIDE SEQUENCE [LARGE SCALE GENOMIC DNA]</scope>
    <source>
        <strain evidence="1">CF27</strain>
    </source>
</reference>
<reference evidence="1" key="1">
    <citation type="submission" date="2014-03" db="EMBL/GenBank/DDBJ databases">
        <authorList>
            <person name="Genoscope - CEA"/>
        </authorList>
    </citation>
    <scope>NUCLEOTIDE SEQUENCE [LARGE SCALE GENOMIC DNA]</scope>
    <source>
        <strain evidence="1">CF27</strain>
    </source>
</reference>
<gene>
    <name evidence="2" type="ORF">AFERRI_10916</name>
    <name evidence="1" type="ORF">AFERRI_240049</name>
</gene>
<organism evidence="1">
    <name type="scientific">Acidithiobacillus ferrivorans</name>
    <dbReference type="NCBI Taxonomy" id="160808"/>
    <lineage>
        <taxon>Bacteria</taxon>
        <taxon>Pseudomonadati</taxon>
        <taxon>Pseudomonadota</taxon>
        <taxon>Acidithiobacillia</taxon>
        <taxon>Acidithiobacillales</taxon>
        <taxon>Acidithiobacillaceae</taxon>
        <taxon>Acidithiobacillus</taxon>
    </lineage>
</organism>
<name>A0A060UL53_9PROT</name>
<keyword evidence="3" id="KW-1185">Reference proteome</keyword>
<reference evidence="2 3" key="3">
    <citation type="submission" date="2017-03" db="EMBL/GenBank/DDBJ databases">
        <authorList>
            <person name="Regsiter A."/>
            <person name="William W."/>
        </authorList>
    </citation>
    <scope>NUCLEOTIDE SEQUENCE [LARGE SCALE GENOMIC DNA]</scope>
    <source>
        <strain evidence="2">PRJEB5721</strain>
    </source>
</reference>
<evidence type="ECO:0008006" key="4">
    <source>
        <dbReference type="Google" id="ProtNLM"/>
    </source>
</evidence>
<dbReference type="NCBIfam" id="TIGR03738">
    <property type="entry name" value="PRTRC_C"/>
    <property type="match status" value="1"/>
</dbReference>
<evidence type="ECO:0000313" key="2">
    <source>
        <dbReference type="EMBL" id="SMH64882.1"/>
    </source>
</evidence>
<sequence length="68" mass="7444">MALQVNELTRVFKYMGATLPDPDPKMSVDTVMSVYAHQYPELASADASTESNGSKQIITFQKVIGHKG</sequence>
<protein>
    <recommendedName>
        <fullName evidence="4">PRTRC system protein C</fullName>
    </recommendedName>
</protein>
<proteinExistence type="predicted"/>
<evidence type="ECO:0000313" key="3">
    <source>
        <dbReference type="Proteomes" id="UP000193925"/>
    </source>
</evidence>
<dbReference type="InterPro" id="IPR032866">
    <property type="entry name" value="Prok_Ub"/>
</dbReference>
<dbReference type="Pfam" id="PF14454">
    <property type="entry name" value="Prok_Ub"/>
    <property type="match status" value="1"/>
</dbReference>
<dbReference type="Proteomes" id="UP000193925">
    <property type="component" value="Chromosome AFERRI"/>
</dbReference>
<evidence type="ECO:0000313" key="1">
    <source>
        <dbReference type="EMBL" id="CDQ09215.1"/>
    </source>
</evidence>
<dbReference type="RefSeq" id="WP_035191630.1">
    <property type="nucleotide sequence ID" value="NZ_CCCS020000017.1"/>
</dbReference>